<dbReference type="Proteomes" id="UP001629113">
    <property type="component" value="Unassembled WGS sequence"/>
</dbReference>
<comment type="caution">
    <text evidence="1">The sequence shown here is derived from an EMBL/GenBank/DDBJ whole genome shotgun (WGS) entry which is preliminary data.</text>
</comment>
<evidence type="ECO:0000313" key="1">
    <source>
        <dbReference type="EMBL" id="KAL3422306.1"/>
    </source>
</evidence>
<dbReference type="EMBL" id="JBFCZG010000005">
    <property type="protein sequence ID" value="KAL3422306.1"/>
    <property type="molecule type" value="Genomic_DNA"/>
</dbReference>
<protein>
    <submittedName>
        <fullName evidence="1">Uncharacterized protein</fullName>
    </submittedName>
</protein>
<gene>
    <name evidence="1" type="ORF">PVAG01_06462</name>
</gene>
<proteinExistence type="predicted"/>
<organism evidence="1 2">
    <name type="scientific">Phlyctema vagabunda</name>
    <dbReference type="NCBI Taxonomy" id="108571"/>
    <lineage>
        <taxon>Eukaryota</taxon>
        <taxon>Fungi</taxon>
        <taxon>Dikarya</taxon>
        <taxon>Ascomycota</taxon>
        <taxon>Pezizomycotina</taxon>
        <taxon>Leotiomycetes</taxon>
        <taxon>Helotiales</taxon>
        <taxon>Dermateaceae</taxon>
        <taxon>Phlyctema</taxon>
    </lineage>
</organism>
<evidence type="ECO:0000313" key="2">
    <source>
        <dbReference type="Proteomes" id="UP001629113"/>
    </source>
</evidence>
<name>A0ABR4PG37_9HELO</name>
<keyword evidence="2" id="KW-1185">Reference proteome</keyword>
<accession>A0ABR4PG37</accession>
<sequence>MSSFQAQTAAAISSIRPFVSLKLISTPPHIQARFSVGRHFTVTNNAMHELPSNHIFDRVMNRWAQRTDPLWWSSVAFIKASSHRVVRSYMSRRVRLAWIESMRKQGWARDGSRLPGSKQQADLVGTLQMNAMISVLKLSPEELERTTDTILQTVIQIAQKGPVTNPRRRKWNS</sequence>
<reference evidence="1 2" key="1">
    <citation type="submission" date="2024-06" db="EMBL/GenBank/DDBJ databases">
        <title>Complete genome of Phlyctema vagabunda strain 19-DSS-EL-015.</title>
        <authorList>
            <person name="Fiorenzani C."/>
        </authorList>
    </citation>
    <scope>NUCLEOTIDE SEQUENCE [LARGE SCALE GENOMIC DNA]</scope>
    <source>
        <strain evidence="1 2">19-DSS-EL-015</strain>
    </source>
</reference>